<evidence type="ECO:0000313" key="2">
    <source>
        <dbReference type="Proteomes" id="UP000323909"/>
    </source>
</evidence>
<accession>A0A5M8FLU7</accession>
<proteinExistence type="predicted"/>
<name>A0A5M8FLU7_PSEVE</name>
<reference evidence="1 2" key="1">
    <citation type="submission" date="2019-09" db="EMBL/GenBank/DDBJ databases">
        <title>Genomic sequencing of 4 copper resistant soil isolates.</title>
        <authorList>
            <person name="Havryliuk O."/>
        </authorList>
    </citation>
    <scope>NUCLEOTIDE SEQUENCE [LARGE SCALE GENOMIC DNA]</scope>
    <source>
        <strain evidence="1 2">UKR4</strain>
    </source>
</reference>
<dbReference type="AlphaFoldDB" id="A0A5M8FLU7"/>
<dbReference type="Proteomes" id="UP000323909">
    <property type="component" value="Unassembled WGS sequence"/>
</dbReference>
<protein>
    <submittedName>
        <fullName evidence="1">Uncharacterized protein</fullName>
    </submittedName>
</protein>
<gene>
    <name evidence="1" type="ORF">F3K53_04435</name>
</gene>
<sequence length="107" mass="11463">MSTCYSIQITPERPLPAFYCIAEHLWGTGCDVDSDGDCAGSDDRQWTELTLSLRGTSGERIDIDPLSLMPLTLVIRSSHATLCQRAADYIVSVSGGTIGAAVNVKTV</sequence>
<organism evidence="1 2">
    <name type="scientific">Pseudomonas veronii</name>
    <dbReference type="NCBI Taxonomy" id="76761"/>
    <lineage>
        <taxon>Bacteria</taxon>
        <taxon>Pseudomonadati</taxon>
        <taxon>Pseudomonadota</taxon>
        <taxon>Gammaproteobacteria</taxon>
        <taxon>Pseudomonadales</taxon>
        <taxon>Pseudomonadaceae</taxon>
        <taxon>Pseudomonas</taxon>
    </lineage>
</organism>
<dbReference type="EMBL" id="VWXT01000051">
    <property type="protein sequence ID" value="KAA6185707.1"/>
    <property type="molecule type" value="Genomic_DNA"/>
</dbReference>
<comment type="caution">
    <text evidence="1">The sequence shown here is derived from an EMBL/GenBank/DDBJ whole genome shotgun (WGS) entry which is preliminary data.</text>
</comment>
<evidence type="ECO:0000313" key="1">
    <source>
        <dbReference type="EMBL" id="KAA6185707.1"/>
    </source>
</evidence>